<reference evidence="1 2" key="1">
    <citation type="submission" date="2019-03" db="EMBL/GenBank/DDBJ databases">
        <title>Genomic Encyclopedia of Type Strains, Phase IV (KMG-IV): sequencing the most valuable type-strain genomes for metagenomic binning, comparative biology and taxonomic classification.</title>
        <authorList>
            <person name="Goeker M."/>
        </authorList>
    </citation>
    <scope>NUCLEOTIDE SEQUENCE [LARGE SCALE GENOMIC DNA]</scope>
    <source>
        <strain evidence="1 2">DSM 45934</strain>
    </source>
</reference>
<evidence type="ECO:0000313" key="1">
    <source>
        <dbReference type="EMBL" id="TCO64959.1"/>
    </source>
</evidence>
<sequence>MDIPPGSVVITPTELYAEVKGIGTAVAEIKGDVQELRKALPDHESRIRALERRMWWATGVAATFAAGITELVQLLGKG</sequence>
<dbReference type="OrthoDB" id="3638605at2"/>
<name>A0A4R2K563_9PSEU</name>
<dbReference type="EMBL" id="SLWS01000001">
    <property type="protein sequence ID" value="TCO64959.1"/>
    <property type="molecule type" value="Genomic_DNA"/>
</dbReference>
<proteinExistence type="predicted"/>
<evidence type="ECO:0000313" key="2">
    <source>
        <dbReference type="Proteomes" id="UP000295680"/>
    </source>
</evidence>
<accession>A0A4R2K563</accession>
<dbReference type="AlphaFoldDB" id="A0A4R2K563"/>
<gene>
    <name evidence="1" type="ORF">EV192_101743</name>
</gene>
<organism evidence="1 2">
    <name type="scientific">Actinocrispum wychmicini</name>
    <dbReference type="NCBI Taxonomy" id="1213861"/>
    <lineage>
        <taxon>Bacteria</taxon>
        <taxon>Bacillati</taxon>
        <taxon>Actinomycetota</taxon>
        <taxon>Actinomycetes</taxon>
        <taxon>Pseudonocardiales</taxon>
        <taxon>Pseudonocardiaceae</taxon>
        <taxon>Actinocrispum</taxon>
    </lineage>
</organism>
<keyword evidence="2" id="KW-1185">Reference proteome</keyword>
<comment type="caution">
    <text evidence="1">The sequence shown here is derived from an EMBL/GenBank/DDBJ whole genome shotgun (WGS) entry which is preliminary data.</text>
</comment>
<protein>
    <submittedName>
        <fullName evidence="1">Uncharacterized protein</fullName>
    </submittedName>
</protein>
<dbReference type="Proteomes" id="UP000295680">
    <property type="component" value="Unassembled WGS sequence"/>
</dbReference>
<dbReference type="RefSeq" id="WP_132111039.1">
    <property type="nucleotide sequence ID" value="NZ_SLWS01000001.1"/>
</dbReference>